<gene>
    <name evidence="3" type="ORF">CKAN_02143800</name>
</gene>
<evidence type="ECO:0000313" key="3">
    <source>
        <dbReference type="EMBL" id="RWR92229.1"/>
    </source>
</evidence>
<evidence type="ECO:0000313" key="4">
    <source>
        <dbReference type="Proteomes" id="UP000283530"/>
    </source>
</evidence>
<proteinExistence type="predicted"/>
<evidence type="ECO:0000259" key="2">
    <source>
        <dbReference type="PROSITE" id="PS50004"/>
    </source>
</evidence>
<dbReference type="SMART" id="SM00239">
    <property type="entry name" value="C2"/>
    <property type="match status" value="1"/>
</dbReference>
<dbReference type="AlphaFoldDB" id="A0A443PNA8"/>
<accession>A0A443PNA8</accession>
<keyword evidence="4" id="KW-1185">Reference proteome</keyword>
<evidence type="ECO:0000256" key="1">
    <source>
        <dbReference type="SAM" id="MobiDB-lite"/>
    </source>
</evidence>
<dbReference type="Proteomes" id="UP000283530">
    <property type="component" value="Unassembled WGS sequence"/>
</dbReference>
<reference evidence="3 4" key="1">
    <citation type="journal article" date="2019" name="Nat. Plants">
        <title>Stout camphor tree genome fills gaps in understanding of flowering plant genome evolution.</title>
        <authorList>
            <person name="Chaw S.M."/>
            <person name="Liu Y.C."/>
            <person name="Wu Y.W."/>
            <person name="Wang H.Y."/>
            <person name="Lin C.I."/>
            <person name="Wu C.S."/>
            <person name="Ke H.M."/>
            <person name="Chang L.Y."/>
            <person name="Hsu C.Y."/>
            <person name="Yang H.T."/>
            <person name="Sudianto E."/>
            <person name="Hsu M.H."/>
            <person name="Wu K.P."/>
            <person name="Wang L.N."/>
            <person name="Leebens-Mack J.H."/>
            <person name="Tsai I.J."/>
        </authorList>
    </citation>
    <scope>NUCLEOTIDE SEQUENCE [LARGE SCALE GENOMIC DNA]</scope>
    <source>
        <strain evidence="4">cv. Chaw 1501</strain>
        <tissue evidence="3">Young leaves</tissue>
    </source>
</reference>
<dbReference type="InterPro" id="IPR000008">
    <property type="entry name" value="C2_dom"/>
</dbReference>
<dbReference type="EMBL" id="QPKB01000009">
    <property type="protein sequence ID" value="RWR92229.1"/>
    <property type="molecule type" value="Genomic_DNA"/>
</dbReference>
<feature type="region of interest" description="Disordered" evidence="1">
    <location>
        <begin position="142"/>
        <end position="161"/>
    </location>
</feature>
<dbReference type="InterPro" id="IPR044750">
    <property type="entry name" value="C2_SRC2/BAP"/>
</dbReference>
<dbReference type="PANTHER" id="PTHR32246">
    <property type="entry name" value="INGRESSION PROTEIN FIC1"/>
    <property type="match status" value="1"/>
</dbReference>
<name>A0A443PNA8_9MAGN</name>
<feature type="domain" description="C2" evidence="2">
    <location>
        <begin position="1"/>
        <end position="111"/>
    </location>
</feature>
<sequence length="318" mass="34540">MAKIRIELCMISARGLRRSSSFWKLQWYAVGWIDPDQKYCSKIDSSGSSNPTWKTKFSASFDDSHHDLNGLVLTIEVYRREPIFLREKLHGTATVLLKEFLTKFSRNSSVSSPEFGSFQLRKKKSGKAKGFVDVSVWISEESEDGRPSYSGNGEGVLKPSDQKNEIPLHIEDGSHPSYQHRPYPLPASQPENRHYPPPAFPYANQAPFLGNYANPSTAGPSYRPTHTPPPPPPPSNVGFIPTFLPGASELPPAHYINMPPNAAGAGTRHGVGPGFGMGVGAGALAAGAVIFGDDYMSGFDFPTGFQGGSLTISADPPF</sequence>
<protein>
    <submittedName>
        <fullName evidence="3">Protein SRC2</fullName>
    </submittedName>
</protein>
<dbReference type="SUPFAM" id="SSF49562">
    <property type="entry name" value="C2 domain (Calcium/lipid-binding domain, CaLB)"/>
    <property type="match status" value="1"/>
</dbReference>
<dbReference type="OrthoDB" id="1910234at2759"/>
<dbReference type="GO" id="GO:0006952">
    <property type="term" value="P:defense response"/>
    <property type="evidence" value="ECO:0007669"/>
    <property type="project" value="InterPro"/>
</dbReference>
<feature type="region of interest" description="Disordered" evidence="1">
    <location>
        <begin position="213"/>
        <end position="232"/>
    </location>
</feature>
<dbReference type="Pfam" id="PF00168">
    <property type="entry name" value="C2"/>
    <property type="match status" value="1"/>
</dbReference>
<comment type="caution">
    <text evidence="3">The sequence shown here is derived from an EMBL/GenBank/DDBJ whole genome shotgun (WGS) entry which is preliminary data.</text>
</comment>
<dbReference type="PANTHER" id="PTHR32246:SF15">
    <property type="entry name" value="CALCIUM-DEPENDENT LIPID-BINDING (CALB DOMAIN) FAMILY PROTEIN"/>
    <property type="match status" value="1"/>
</dbReference>
<dbReference type="InterPro" id="IPR035892">
    <property type="entry name" value="C2_domain_sf"/>
</dbReference>
<dbReference type="CDD" id="cd04051">
    <property type="entry name" value="C2_SRC2_like"/>
    <property type="match status" value="1"/>
</dbReference>
<dbReference type="Gene3D" id="2.60.40.150">
    <property type="entry name" value="C2 domain"/>
    <property type="match status" value="1"/>
</dbReference>
<dbReference type="PROSITE" id="PS50004">
    <property type="entry name" value="C2"/>
    <property type="match status" value="1"/>
</dbReference>
<feature type="region of interest" description="Disordered" evidence="1">
    <location>
        <begin position="166"/>
        <end position="196"/>
    </location>
</feature>
<organism evidence="3 4">
    <name type="scientific">Cinnamomum micranthum f. kanehirae</name>
    <dbReference type="NCBI Taxonomy" id="337451"/>
    <lineage>
        <taxon>Eukaryota</taxon>
        <taxon>Viridiplantae</taxon>
        <taxon>Streptophyta</taxon>
        <taxon>Embryophyta</taxon>
        <taxon>Tracheophyta</taxon>
        <taxon>Spermatophyta</taxon>
        <taxon>Magnoliopsida</taxon>
        <taxon>Magnoliidae</taxon>
        <taxon>Laurales</taxon>
        <taxon>Lauraceae</taxon>
        <taxon>Cinnamomum</taxon>
    </lineage>
</organism>